<organism evidence="1 2">
    <name type="scientific">Portunus trituberculatus</name>
    <name type="common">Swimming crab</name>
    <name type="synonym">Neptunus trituberculatus</name>
    <dbReference type="NCBI Taxonomy" id="210409"/>
    <lineage>
        <taxon>Eukaryota</taxon>
        <taxon>Metazoa</taxon>
        <taxon>Ecdysozoa</taxon>
        <taxon>Arthropoda</taxon>
        <taxon>Crustacea</taxon>
        <taxon>Multicrustacea</taxon>
        <taxon>Malacostraca</taxon>
        <taxon>Eumalacostraca</taxon>
        <taxon>Eucarida</taxon>
        <taxon>Decapoda</taxon>
        <taxon>Pleocyemata</taxon>
        <taxon>Brachyura</taxon>
        <taxon>Eubrachyura</taxon>
        <taxon>Portunoidea</taxon>
        <taxon>Portunidae</taxon>
        <taxon>Portuninae</taxon>
        <taxon>Portunus</taxon>
    </lineage>
</organism>
<evidence type="ECO:0000313" key="1">
    <source>
        <dbReference type="EMBL" id="MPC67407.1"/>
    </source>
</evidence>
<evidence type="ECO:0000313" key="2">
    <source>
        <dbReference type="Proteomes" id="UP000324222"/>
    </source>
</evidence>
<accession>A0A5B7HDL6</accession>
<protein>
    <submittedName>
        <fullName evidence="1">Uncharacterized protein</fullName>
    </submittedName>
</protein>
<comment type="caution">
    <text evidence="1">The sequence shown here is derived from an EMBL/GenBank/DDBJ whole genome shotgun (WGS) entry which is preliminary data.</text>
</comment>
<dbReference type="EMBL" id="VSRR010026195">
    <property type="protein sequence ID" value="MPC67407.1"/>
    <property type="molecule type" value="Genomic_DNA"/>
</dbReference>
<proteinExistence type="predicted"/>
<sequence length="73" mass="8216">MSRSFITRRSGHFTCFWIRSTIHAWSGEARSTVKHPTEGSWKYTVTQQHSARTTLAEITERGTCEGLCTAGLV</sequence>
<dbReference type="AlphaFoldDB" id="A0A5B7HDL6"/>
<dbReference type="Proteomes" id="UP000324222">
    <property type="component" value="Unassembled WGS sequence"/>
</dbReference>
<name>A0A5B7HDL6_PORTR</name>
<gene>
    <name evidence="1" type="ORF">E2C01_061582</name>
</gene>
<keyword evidence="2" id="KW-1185">Reference proteome</keyword>
<reference evidence="1 2" key="1">
    <citation type="submission" date="2019-05" db="EMBL/GenBank/DDBJ databases">
        <title>Another draft genome of Portunus trituberculatus and its Hox gene families provides insights of decapod evolution.</title>
        <authorList>
            <person name="Jeong J.-H."/>
            <person name="Song I."/>
            <person name="Kim S."/>
            <person name="Choi T."/>
            <person name="Kim D."/>
            <person name="Ryu S."/>
            <person name="Kim W."/>
        </authorList>
    </citation>
    <scope>NUCLEOTIDE SEQUENCE [LARGE SCALE GENOMIC DNA]</scope>
    <source>
        <tissue evidence="1">Muscle</tissue>
    </source>
</reference>